<dbReference type="EMBL" id="WUUQ01000001">
    <property type="protein sequence ID" value="MXQ73151.1"/>
    <property type="molecule type" value="Genomic_DNA"/>
</dbReference>
<proteinExistence type="predicted"/>
<reference evidence="1 2" key="1">
    <citation type="submission" date="2019-12" db="EMBL/GenBank/DDBJ databases">
        <authorList>
            <person name="Yang R."/>
        </authorList>
    </citation>
    <scope>NUCLEOTIDE SEQUENCE [LARGE SCALE GENOMIC DNA]</scope>
    <source>
        <strain evidence="1 2">DONG20-135</strain>
    </source>
</reference>
<dbReference type="RefSeq" id="WP_160624570.1">
    <property type="nucleotide sequence ID" value="NZ_WUUQ01000001.1"/>
</dbReference>
<dbReference type="Proteomes" id="UP000434036">
    <property type="component" value="Unassembled WGS sequence"/>
</dbReference>
<name>A0A6N8U5I9_9FIRM</name>
<dbReference type="AlphaFoldDB" id="A0A6N8U5I9"/>
<keyword evidence="2" id="KW-1185">Reference proteome</keyword>
<sequence>MKVRLTVTKSRCRSGYLREGDVYIVDDLCPPLCHEFWNIMYPSIYALQNGAELDYGTLRSRQFDAVCPDEGRVRIHGEVIEEIKMPDEL</sequence>
<organism evidence="1 2">
    <name type="scientific">Copranaerobaculum intestinale</name>
    <dbReference type="NCBI Taxonomy" id="2692629"/>
    <lineage>
        <taxon>Bacteria</taxon>
        <taxon>Bacillati</taxon>
        <taxon>Bacillota</taxon>
        <taxon>Erysipelotrichia</taxon>
        <taxon>Erysipelotrichales</taxon>
        <taxon>Erysipelotrichaceae</taxon>
        <taxon>Copranaerobaculum</taxon>
    </lineage>
</organism>
<evidence type="ECO:0000313" key="2">
    <source>
        <dbReference type="Proteomes" id="UP000434036"/>
    </source>
</evidence>
<gene>
    <name evidence="1" type="ORF">GSF08_04280</name>
</gene>
<comment type="caution">
    <text evidence="1">The sequence shown here is derived from an EMBL/GenBank/DDBJ whole genome shotgun (WGS) entry which is preliminary data.</text>
</comment>
<accession>A0A6N8U5I9</accession>
<protein>
    <submittedName>
        <fullName evidence="1">TIGR04076 family protein</fullName>
    </submittedName>
</protein>
<dbReference type="NCBIfam" id="TIGR04076">
    <property type="entry name" value="TIGR04076 family protein"/>
    <property type="match status" value="1"/>
</dbReference>
<reference evidence="1 2" key="2">
    <citation type="submission" date="2020-01" db="EMBL/GenBank/DDBJ databases">
        <title>Clostridiaceae sp. nov. isolated from the gut of human by culturomics.</title>
        <authorList>
            <person name="Chang Y."/>
        </authorList>
    </citation>
    <scope>NUCLEOTIDE SEQUENCE [LARGE SCALE GENOMIC DNA]</scope>
    <source>
        <strain evidence="1 2">DONG20-135</strain>
    </source>
</reference>
<evidence type="ECO:0000313" key="1">
    <source>
        <dbReference type="EMBL" id="MXQ73151.1"/>
    </source>
</evidence>
<dbReference type="InterPro" id="IPR023811">
    <property type="entry name" value="CHP04076"/>
</dbReference>